<evidence type="ECO:0000256" key="1">
    <source>
        <dbReference type="SAM" id="MobiDB-lite"/>
    </source>
</evidence>
<protein>
    <submittedName>
        <fullName evidence="2">Uncharacterized protein</fullName>
    </submittedName>
</protein>
<name>A0A291GLS3_9MICO</name>
<reference evidence="3" key="1">
    <citation type="submission" date="2017-09" db="EMBL/GenBank/DDBJ databases">
        <title>Brachybacterium sp. VM2412.</title>
        <authorList>
            <person name="Tak E.J."/>
            <person name="Bae J.-W."/>
        </authorList>
    </citation>
    <scope>NUCLEOTIDE SEQUENCE [LARGE SCALE GENOMIC DNA]</scope>
    <source>
        <strain evidence="3">VM2412</strain>
    </source>
</reference>
<evidence type="ECO:0000313" key="2">
    <source>
        <dbReference type="EMBL" id="ATG51138.1"/>
    </source>
</evidence>
<accession>A0A291GLS3</accession>
<feature type="compositionally biased region" description="Polar residues" evidence="1">
    <location>
        <begin position="62"/>
        <end position="77"/>
    </location>
</feature>
<keyword evidence="3" id="KW-1185">Reference proteome</keyword>
<proteinExistence type="predicted"/>
<organism evidence="2 3">
    <name type="scientific">Brachybacterium vulturis</name>
    <dbReference type="NCBI Taxonomy" id="2017484"/>
    <lineage>
        <taxon>Bacteria</taxon>
        <taxon>Bacillati</taxon>
        <taxon>Actinomycetota</taxon>
        <taxon>Actinomycetes</taxon>
        <taxon>Micrococcales</taxon>
        <taxon>Dermabacteraceae</taxon>
        <taxon>Brachybacterium</taxon>
    </lineage>
</organism>
<dbReference type="Proteomes" id="UP000218165">
    <property type="component" value="Chromosome"/>
</dbReference>
<dbReference type="KEGG" id="brz:CFK38_06045"/>
<gene>
    <name evidence="2" type="ORF">CFK38_06045</name>
</gene>
<dbReference type="EMBL" id="CP023563">
    <property type="protein sequence ID" value="ATG51138.1"/>
    <property type="molecule type" value="Genomic_DNA"/>
</dbReference>
<evidence type="ECO:0000313" key="3">
    <source>
        <dbReference type="Proteomes" id="UP000218165"/>
    </source>
</evidence>
<sequence length="77" mass="8396">MVSSMSTATAGYRKGMTRAWRMATTPVNQVRLTRPPSTPDLTSRAWEMTAGQMESAIRESGRGTSKKSQGSSTLRSK</sequence>
<dbReference type="AlphaFoldDB" id="A0A291GLS3"/>
<feature type="region of interest" description="Disordered" evidence="1">
    <location>
        <begin position="52"/>
        <end position="77"/>
    </location>
</feature>